<evidence type="ECO:0000313" key="1">
    <source>
        <dbReference type="EMBL" id="ALN78442.1"/>
    </source>
</evidence>
<evidence type="ECO:0000313" key="2">
    <source>
        <dbReference type="Proteomes" id="UP000060787"/>
    </source>
</evidence>
<reference evidence="1 2" key="1">
    <citation type="journal article" date="2015" name="BMC Genomics">
        <title>Comparative genomics and metabolic profiling of the genus Lysobacter.</title>
        <authorList>
            <person name="de Bruijn I."/>
            <person name="Cheng X."/>
            <person name="de Jager V."/>
            <person name="Exposito R.G."/>
            <person name="Watrous J."/>
            <person name="Patel N."/>
            <person name="Postma J."/>
            <person name="Dorrestein P.C."/>
            <person name="Kobayashi D."/>
            <person name="Raaijmakers J.M."/>
        </authorList>
    </citation>
    <scope>NUCLEOTIDE SEQUENCE [LARGE SCALE GENOMIC DNA]</scope>
    <source>
        <strain evidence="1 2">76</strain>
    </source>
</reference>
<proteinExistence type="predicted"/>
<dbReference type="KEGG" id="lab:LA76x_0280"/>
<dbReference type="EMBL" id="CP011129">
    <property type="protein sequence ID" value="ALN78442.1"/>
    <property type="molecule type" value="Genomic_DNA"/>
</dbReference>
<dbReference type="Proteomes" id="UP000060787">
    <property type="component" value="Chromosome"/>
</dbReference>
<accession>A0A0S2F4H8</accession>
<organism evidence="1 2">
    <name type="scientific">Lysobacter antibioticus</name>
    <dbReference type="NCBI Taxonomy" id="84531"/>
    <lineage>
        <taxon>Bacteria</taxon>
        <taxon>Pseudomonadati</taxon>
        <taxon>Pseudomonadota</taxon>
        <taxon>Gammaproteobacteria</taxon>
        <taxon>Lysobacterales</taxon>
        <taxon>Lysobacteraceae</taxon>
        <taxon>Lysobacter</taxon>
    </lineage>
</organism>
<dbReference type="PATRIC" id="fig|84531.8.peg.284"/>
<name>A0A0S2F4H8_LYSAN</name>
<gene>
    <name evidence="1" type="ORF">LA76x_0280</name>
</gene>
<sequence length="39" mass="4372">MRRFRDGAFAYASVINSADSDDARRRARNAGLACVKRVQ</sequence>
<dbReference type="STRING" id="84531.LA76x_0280"/>
<protein>
    <submittedName>
        <fullName evidence="1">Uncharacterized protein</fullName>
    </submittedName>
</protein>
<keyword evidence="2" id="KW-1185">Reference proteome</keyword>
<dbReference type="AlphaFoldDB" id="A0A0S2F4H8"/>